<organism evidence="1 2">
    <name type="scientific">Kalanchoe fedtschenkoi</name>
    <name type="common">Lavender scallops</name>
    <name type="synonym">South American air plant</name>
    <dbReference type="NCBI Taxonomy" id="63787"/>
    <lineage>
        <taxon>Eukaryota</taxon>
        <taxon>Viridiplantae</taxon>
        <taxon>Streptophyta</taxon>
        <taxon>Embryophyta</taxon>
        <taxon>Tracheophyta</taxon>
        <taxon>Spermatophyta</taxon>
        <taxon>Magnoliopsida</taxon>
        <taxon>eudicotyledons</taxon>
        <taxon>Gunneridae</taxon>
        <taxon>Pentapetalae</taxon>
        <taxon>Saxifragales</taxon>
        <taxon>Crassulaceae</taxon>
        <taxon>Kalanchoe</taxon>
    </lineage>
</organism>
<dbReference type="AlphaFoldDB" id="A0A7N0T5D6"/>
<evidence type="ECO:0000313" key="2">
    <source>
        <dbReference type="Proteomes" id="UP000594263"/>
    </source>
</evidence>
<protein>
    <submittedName>
        <fullName evidence="1">Uncharacterized protein</fullName>
    </submittedName>
</protein>
<dbReference type="EnsemblPlants" id="Kaladp0023s0058.1.v1.1">
    <property type="protein sequence ID" value="Kaladp0023s0058.1.v1.1.CDS.1"/>
    <property type="gene ID" value="Kaladp0023s0058.v1.1"/>
</dbReference>
<keyword evidence="2" id="KW-1185">Reference proteome</keyword>
<accession>A0A7N0T5D6</accession>
<proteinExistence type="predicted"/>
<dbReference type="Gramene" id="Kaladp0023s0058.1.v1.1">
    <property type="protein sequence ID" value="Kaladp0023s0058.1.v1.1.CDS.1"/>
    <property type="gene ID" value="Kaladp0023s0058.v1.1"/>
</dbReference>
<name>A0A7N0T5D6_KALFE</name>
<dbReference type="Proteomes" id="UP000594263">
    <property type="component" value="Unplaced"/>
</dbReference>
<reference evidence="1" key="1">
    <citation type="submission" date="2021-01" db="UniProtKB">
        <authorList>
            <consortium name="EnsemblPlants"/>
        </authorList>
    </citation>
    <scope>IDENTIFICATION</scope>
</reference>
<sequence>MDPCSCLMHFVVRPHDLSMTRVANNKIGKSKATLAFAHNENHSFNLAVFLTITSGELNSGQYC</sequence>
<evidence type="ECO:0000313" key="1">
    <source>
        <dbReference type="EnsemblPlants" id="Kaladp0023s0058.1.v1.1.CDS.1"/>
    </source>
</evidence>